<gene>
    <name evidence="1" type="ORF">NM208_g5016</name>
</gene>
<sequence>MAEFVDVDASQGASKPDPPRARFLVIHQVKCPGSSPTHSRHPAIASFLDVPRLFQGDSKASALRGRLPDDQSRLHAKNDANISFIIYRSYDCMEYHASVSEGLQKSPAASSSADHLSGVFILARDSDPAVPEREHMEINSGHLINTIEAAKETEPPNQALLSGWDREQNMVAPYLHFYHVRHLLRNPGIPTLSEHQSQHMHLLLEYLDDQFGHEYEEAEELFAEGYVNKKHFHKLFGPREVLVTTQDDYLTAVVARYPPLPGSDSIRLECETWEFDGRFSKHTKNITISWPKSASKTDKAPIESLTAFPLKFDQSGLEERLRRRGEFFWQLRERRFVNYTAPRESLEFQMARKLAVEYISEIAWNTGAFDMLVLPAKSKEVLAALVAGYIPPTQNIPGQGHGVVILLHGGPGTGKTFTAEALADLGRKPLYRLTSSDIGTDLEKVEKNLNKAFHLGSLWDAVILLDECEVFLEQRTLTDFSRNAVVSVILQALDRYEGIVILTSNRVATLDEALKSRVRVAIEFKLDKEARHELWSNAISSLRSEHTNDDGPIAFDDLYQHIPALAHLREQRVPIISHHIDPEPLVESMRLINTHTLAFEEFHGSKLPRYAILSHTWGHDEVTIQEWSDPTSVSHKSGFKKIIATCQQAKMNDYSYAWIDTNCIDKSSSAELTEAINSMFAWYTQASVCYAYLSDIPTFKPLSYAEEFRRSRWFKRGWTLQELLAPEKVEFYAADWSLIGTKASLLRDIASATGISIKYLCPKQRTAGLIQNDWVQSLYTVVHEASVAERMSWLSRRETTRIEDMAYCMLGLFGIHMPLVYGEGPRAFMRLQEEILKSSDDHSLFCWSWATGEMQGSLLSPRPHSFLEASPYEREQSKTRPLPYAMTNAGLSIRLPLIHCWSSYIAALNVQIAGADEQVGIVMSGDLTTGRFNRRYYPDVPIPLCTGINKADLQLTDMFVPARHVGPWTQSSPLVNYTRCQAGALLSFGHRDSFMAIETFPPNRFSESDSVLVICPPQDDDVAGTDWVQKFLQVNAGFAGATLVRFTMPKERIETILFAVTTTEAGSSLSARWHYCNITRSLLSLGVYGLTMEALTSEKAFEFIKRVIRDPRYAGTVNQSFEDRSMTVDIAKSEFLTTTASVLKHIHIDFKPRATEMRLLHTKNLTLASFVTDIPPYAILSHTWGANEVLFKDIGDPAARVKKSGWGKVASCCRRAAEDGWDYVWIDTCCIDKSDPTELGEAINSMFRWYEKAEICYAYLSDVPDPQAPVKDESMRYPWKWYFRSSRWFTRGWTLQELLAPTFLLFISDSWGTIGSREEWSSEIEAATKIETKQMLDFKTCCIATKLSWAATRETTREEDRAYSLLGLLGVNMPLIYGEGKNAFIRLQHELIRLYNDETIFAWGRKRRTSNVFGLNEKCLDFLAPSPESFADSNGLTIQQFDLGRRGFALTNAGLSLNAEIFEFKVPYEDTDPRYAIQLNCAWAWPPPQTAKSPMLLFLAKDPGKPLHEDALVFFQRIGEHHMHWGEMSSSQKKSLGRHDILITRLEEIQGPASMPGFQVTPRCGPGIRMGFIYRFSKSKGGERTWIQVGQTNQRVYHALKFTVNQAAVWESQVEEDDGTIVEQFSILLKWTTHGLSIGVLKRSSLSPVDLKRVRSLLDSESARPYSPSATFSSDRCLRALVLPKPNEGSAEKKSVFLDLSVNVKQAENIKIPLQLYKDAKHEGQEETDGERGEDKEEEAERETKPNEKNRAK</sequence>
<dbReference type="Proteomes" id="UP001148629">
    <property type="component" value="Unassembled WGS sequence"/>
</dbReference>
<proteinExistence type="predicted"/>
<dbReference type="EMBL" id="JANRMS010000403">
    <property type="protein sequence ID" value="KAJ3540542.1"/>
    <property type="molecule type" value="Genomic_DNA"/>
</dbReference>
<evidence type="ECO:0000313" key="2">
    <source>
        <dbReference type="Proteomes" id="UP001148629"/>
    </source>
</evidence>
<reference evidence="1" key="1">
    <citation type="submission" date="2022-08" db="EMBL/GenBank/DDBJ databases">
        <title>Genome Sequence of Fusarium decemcellulare.</title>
        <authorList>
            <person name="Buettner E."/>
        </authorList>
    </citation>
    <scope>NUCLEOTIDE SEQUENCE</scope>
    <source>
        <strain evidence="1">Babe19</strain>
    </source>
</reference>
<keyword evidence="2" id="KW-1185">Reference proteome</keyword>
<accession>A0ACC1SIR8</accession>
<name>A0ACC1SIR8_9HYPO</name>
<protein>
    <submittedName>
        <fullName evidence="1">Uncharacterized protein</fullName>
    </submittedName>
</protein>
<comment type="caution">
    <text evidence="1">The sequence shown here is derived from an EMBL/GenBank/DDBJ whole genome shotgun (WGS) entry which is preliminary data.</text>
</comment>
<evidence type="ECO:0000313" key="1">
    <source>
        <dbReference type="EMBL" id="KAJ3540542.1"/>
    </source>
</evidence>
<organism evidence="1 2">
    <name type="scientific">Fusarium decemcellulare</name>
    <dbReference type="NCBI Taxonomy" id="57161"/>
    <lineage>
        <taxon>Eukaryota</taxon>
        <taxon>Fungi</taxon>
        <taxon>Dikarya</taxon>
        <taxon>Ascomycota</taxon>
        <taxon>Pezizomycotina</taxon>
        <taxon>Sordariomycetes</taxon>
        <taxon>Hypocreomycetidae</taxon>
        <taxon>Hypocreales</taxon>
        <taxon>Nectriaceae</taxon>
        <taxon>Fusarium</taxon>
        <taxon>Fusarium decemcellulare species complex</taxon>
    </lineage>
</organism>